<name>A0A848B6D3_9FIRM</name>
<dbReference type="EMBL" id="JABAFA010000035">
    <property type="protein sequence ID" value="NMD99513.1"/>
    <property type="molecule type" value="Genomic_DNA"/>
</dbReference>
<organism evidence="1 2">
    <name type="scientific">Selenomonas bovis</name>
    <dbReference type="NCBI Taxonomy" id="416586"/>
    <lineage>
        <taxon>Bacteria</taxon>
        <taxon>Bacillati</taxon>
        <taxon>Bacillota</taxon>
        <taxon>Negativicutes</taxon>
        <taxon>Selenomonadales</taxon>
        <taxon>Selenomonadaceae</taxon>
        <taxon>Selenomonas</taxon>
    </lineage>
</organism>
<keyword evidence="2" id="KW-1185">Reference proteome</keyword>
<gene>
    <name evidence="1" type="ORF">HF878_08560</name>
</gene>
<sequence length="76" mass="8588">MKVRVYSQWMEEVEVPVRTKQFTKAARLMGHADFASFAAADDRVGRDRKTAKSSDQQAVAEWLDCRVVDKVNEGVA</sequence>
<evidence type="ECO:0000313" key="1">
    <source>
        <dbReference type="EMBL" id="NMD99513.1"/>
    </source>
</evidence>
<proteinExistence type="predicted"/>
<comment type="caution">
    <text evidence="1">The sequence shown here is derived from an EMBL/GenBank/DDBJ whole genome shotgun (WGS) entry which is preliminary data.</text>
</comment>
<protein>
    <submittedName>
        <fullName evidence="1">Uncharacterized protein</fullName>
    </submittedName>
</protein>
<reference evidence="1 2" key="1">
    <citation type="submission" date="2020-04" db="EMBL/GenBank/DDBJ databases">
        <authorList>
            <person name="Hitch T.C.A."/>
            <person name="Wylensek D."/>
            <person name="Clavel T."/>
        </authorList>
    </citation>
    <scope>NUCLEOTIDE SEQUENCE [LARGE SCALE GENOMIC DNA]</scope>
    <source>
        <strain evidence="1 2">PG-130-P53-12</strain>
    </source>
</reference>
<accession>A0A848B6D3</accession>
<dbReference type="Proteomes" id="UP000543804">
    <property type="component" value="Unassembled WGS sequence"/>
</dbReference>
<evidence type="ECO:0000313" key="2">
    <source>
        <dbReference type="Proteomes" id="UP000543804"/>
    </source>
</evidence>
<dbReference type="AlphaFoldDB" id="A0A848B6D3"/>